<proteinExistence type="predicted"/>
<reference evidence="1 2" key="1">
    <citation type="submission" date="2022-04" db="EMBL/GenBank/DDBJ databases">
        <title>Genome sequence of C. roseum typestrain.</title>
        <authorList>
            <person name="Poehlein A."/>
            <person name="Schoch T."/>
            <person name="Duerre P."/>
            <person name="Daniel R."/>
        </authorList>
    </citation>
    <scope>NUCLEOTIDE SEQUENCE [LARGE SCALE GENOMIC DNA]</scope>
    <source>
        <strain evidence="1 2">DSM 7320</strain>
        <plasmid evidence="1 2">p330</plasmid>
    </source>
</reference>
<name>A0A1S8LJM2_9CLOT</name>
<evidence type="ECO:0000313" key="1">
    <source>
        <dbReference type="EMBL" id="URZ13960.1"/>
    </source>
</evidence>
<dbReference type="AlphaFoldDB" id="A0A1S8LJM2"/>
<gene>
    <name evidence="1" type="ORF">CROST_047380</name>
</gene>
<dbReference type="Pfam" id="PF13787">
    <property type="entry name" value="HXXEE"/>
    <property type="match status" value="1"/>
</dbReference>
<keyword evidence="2" id="KW-1185">Reference proteome</keyword>
<evidence type="ECO:0000313" key="2">
    <source>
        <dbReference type="Proteomes" id="UP000190951"/>
    </source>
</evidence>
<accession>A0A1S8LJM2</accession>
<dbReference type="STRING" id="84029.CROST_06430"/>
<dbReference type="KEGG" id="crw:CROST_047380"/>
<dbReference type="EMBL" id="CP096984">
    <property type="protein sequence ID" value="URZ13960.1"/>
    <property type="molecule type" value="Genomic_DNA"/>
</dbReference>
<geneLocation type="plasmid" evidence="1 2">
    <name>p330</name>
</geneLocation>
<sequence>MCQKKGGDFMSTMNVIVWMLPVFFILHDFEEIIFAEIWAKRYEKEIDATFTKKQPFGLRYINNWRTATFSVGVEFIFLIYTIITLLSVIFNSYFLWYAFFMGLFLHFIFLHLVMCIRFRHYVPGIVTSAIFLIPNLWLLILAEKILKYSLFTNFCACILVIIVTVILMPALHKLMGIFSTWLYRYSKPKKLI</sequence>
<protein>
    <submittedName>
        <fullName evidence="1">Uncharacterized protein</fullName>
    </submittedName>
</protein>
<keyword evidence="1" id="KW-0614">Plasmid</keyword>
<dbReference type="Proteomes" id="UP000190951">
    <property type="component" value="Plasmid p330"/>
</dbReference>
<organism evidence="1 2">
    <name type="scientific">Clostridium felsineum</name>
    <dbReference type="NCBI Taxonomy" id="36839"/>
    <lineage>
        <taxon>Bacteria</taxon>
        <taxon>Bacillati</taxon>
        <taxon>Bacillota</taxon>
        <taxon>Clostridia</taxon>
        <taxon>Eubacteriales</taxon>
        <taxon>Clostridiaceae</taxon>
        <taxon>Clostridium</taxon>
    </lineage>
</organism>
<dbReference type="InterPro" id="IPR025671">
    <property type="entry name" value="HXXEE"/>
</dbReference>